<sequence length="385" mass="41490">MALQFFRTELGDPDRIRAEARRLAARAAALREAAARLHEVSTKGVWESPSGVAFAEQVGEVPQTLQHLATTLEESAQVIAPYADLLAESQRVMTRERAAYDHHVEESNRLAAQRAGMSPEDPDYARVDRQWRDAADQREFAKRRYQSEGEQATLDEETMARRLDDLASSSTDPWGYDLFEGLSALGRSGAVDNLAIDVVPVLRPIGLLQFADPIGTLGLRALYDQGSYSGAGKAAWQALRNVVKVPVGAGATADQAVRRTRRASETAAAKARHGNPVRASGSAPKRLRHKAGARAKQTTAGARVRAAHAARDAFDDATGIRLITNMTSDWAAIAGAGHVTTGVHVLKYSVASADKVDSTIRTARTTGQTIRNRRKPPGGGGRADD</sequence>
<gene>
    <name evidence="2" type="ORF">V1351_05700</name>
</gene>
<evidence type="ECO:0008006" key="4">
    <source>
        <dbReference type="Google" id="ProtNLM"/>
    </source>
</evidence>
<evidence type="ECO:0000256" key="1">
    <source>
        <dbReference type="SAM" id="MobiDB-lite"/>
    </source>
</evidence>
<evidence type="ECO:0000313" key="2">
    <source>
        <dbReference type="EMBL" id="WXB77562.1"/>
    </source>
</evidence>
<protein>
    <recommendedName>
        <fullName evidence="4">WXG100 family type VII secretion target</fullName>
    </recommendedName>
</protein>
<feature type="region of interest" description="Disordered" evidence="1">
    <location>
        <begin position="365"/>
        <end position="385"/>
    </location>
</feature>
<reference evidence="2 3" key="1">
    <citation type="submission" date="2024-02" db="EMBL/GenBank/DDBJ databases">
        <title>Janibacter sp. nov., isolated from gut of marine sandworm.</title>
        <authorList>
            <person name="Kim B."/>
            <person name="Jun M.O."/>
            <person name="Shin N.-R."/>
        </authorList>
    </citation>
    <scope>NUCLEOTIDE SEQUENCE [LARGE SCALE GENOMIC DNA]</scope>
    <source>
        <strain evidence="2 3">A1S7</strain>
    </source>
</reference>
<dbReference type="RefSeq" id="WP_338751577.1">
    <property type="nucleotide sequence ID" value="NZ_CP144913.1"/>
</dbReference>
<evidence type="ECO:0000313" key="3">
    <source>
        <dbReference type="Proteomes" id="UP001382727"/>
    </source>
</evidence>
<dbReference type="Proteomes" id="UP001382727">
    <property type="component" value="Chromosome"/>
</dbReference>
<name>A0ABZ2MKN6_9MICO</name>
<keyword evidence="3" id="KW-1185">Reference proteome</keyword>
<organism evidence="2 3">
    <name type="scientific">Janibacter alittae</name>
    <dbReference type="NCBI Taxonomy" id="3115209"/>
    <lineage>
        <taxon>Bacteria</taxon>
        <taxon>Bacillati</taxon>
        <taxon>Actinomycetota</taxon>
        <taxon>Actinomycetes</taxon>
        <taxon>Micrococcales</taxon>
        <taxon>Intrasporangiaceae</taxon>
        <taxon>Janibacter</taxon>
    </lineage>
</organism>
<dbReference type="Gene3D" id="1.10.287.1060">
    <property type="entry name" value="ESAT-6-like"/>
    <property type="match status" value="1"/>
</dbReference>
<dbReference type="EMBL" id="CP144913">
    <property type="protein sequence ID" value="WXB77562.1"/>
    <property type="molecule type" value="Genomic_DNA"/>
</dbReference>
<accession>A0ABZ2MKN6</accession>
<proteinExistence type="predicted"/>